<feature type="chain" id="PRO_5015425249" evidence="2">
    <location>
        <begin position="21"/>
        <end position="327"/>
    </location>
</feature>
<dbReference type="AlphaFoldDB" id="A0A2T6BIY0"/>
<organism evidence="4 5">
    <name type="scientific">Litoreibacter ponti</name>
    <dbReference type="NCBI Taxonomy" id="1510457"/>
    <lineage>
        <taxon>Bacteria</taxon>
        <taxon>Pseudomonadati</taxon>
        <taxon>Pseudomonadota</taxon>
        <taxon>Alphaproteobacteria</taxon>
        <taxon>Rhodobacterales</taxon>
        <taxon>Roseobacteraceae</taxon>
        <taxon>Litoreibacter</taxon>
    </lineage>
</organism>
<dbReference type="InterPro" id="IPR050811">
    <property type="entry name" value="Phosphate_ABC_transporter"/>
</dbReference>
<accession>A0A2T6BIY0</accession>
<evidence type="ECO:0000259" key="3">
    <source>
        <dbReference type="Pfam" id="PF12849"/>
    </source>
</evidence>
<feature type="signal peptide" evidence="2">
    <location>
        <begin position="1"/>
        <end position="20"/>
    </location>
</feature>
<dbReference type="Gene3D" id="3.40.190.10">
    <property type="entry name" value="Periplasmic binding protein-like II"/>
    <property type="match status" value="2"/>
</dbReference>
<evidence type="ECO:0000256" key="2">
    <source>
        <dbReference type="SAM" id="SignalP"/>
    </source>
</evidence>
<dbReference type="PANTHER" id="PTHR30570:SF1">
    <property type="entry name" value="PHOSPHATE-BINDING PROTEIN PSTS"/>
    <property type="match status" value="1"/>
</dbReference>
<comment type="caution">
    <text evidence="4">The sequence shown here is derived from an EMBL/GenBank/DDBJ whole genome shotgun (WGS) entry which is preliminary data.</text>
</comment>
<dbReference type="PANTHER" id="PTHR30570">
    <property type="entry name" value="PERIPLASMIC PHOSPHATE BINDING COMPONENT OF PHOSPHATE ABC TRANSPORTER"/>
    <property type="match status" value="1"/>
</dbReference>
<evidence type="ECO:0000256" key="1">
    <source>
        <dbReference type="ARBA" id="ARBA00022729"/>
    </source>
</evidence>
<evidence type="ECO:0000313" key="5">
    <source>
        <dbReference type="Proteomes" id="UP000243978"/>
    </source>
</evidence>
<dbReference type="Pfam" id="PF12849">
    <property type="entry name" value="PBP_like_2"/>
    <property type="match status" value="1"/>
</dbReference>
<dbReference type="OrthoDB" id="9790048at2"/>
<dbReference type="InterPro" id="IPR024370">
    <property type="entry name" value="PBP_domain"/>
</dbReference>
<sequence>MSFTKSVASAAILAAAAATAADARDQIRVVGSSTVFPFSTAVAEQFGRSTDFQTPVVESTGSGGGLKLFCAGVGTQHPDITNSSRRMKEKEFQQCNENGVTDVTEAIVGFDGIVMANAKGGPVFAVTREQIVTALAAEGPLPERWSDVDPSLPAIKIEVLGPPPSSGTRDAFNELVMEEGCEGAGIECEGITIREDGAYVEAGENDNLIVSKLEANPNALGIFGFSFLDQNSDVLQGSTVDGVEPTFDNIAEGDYPVSRSLYFYIKNAHVGVIPGLQEFANEFMSEDAAGEEGYLVDKGLIPLPEEQFETISGNVASLTKMTGDEWK</sequence>
<dbReference type="SUPFAM" id="SSF53850">
    <property type="entry name" value="Periplasmic binding protein-like II"/>
    <property type="match status" value="1"/>
</dbReference>
<dbReference type="Proteomes" id="UP000243978">
    <property type="component" value="Unassembled WGS sequence"/>
</dbReference>
<name>A0A2T6BIY0_9RHOB</name>
<protein>
    <submittedName>
        <fullName evidence="4">Phosphate ABC transporter substrate-binding protein (PhoT family)</fullName>
    </submittedName>
</protein>
<keyword evidence="1 2" id="KW-0732">Signal</keyword>
<evidence type="ECO:0000313" key="4">
    <source>
        <dbReference type="EMBL" id="PTX56014.1"/>
    </source>
</evidence>
<gene>
    <name evidence="4" type="ORF">C8N43_0663</name>
</gene>
<proteinExistence type="predicted"/>
<feature type="domain" description="PBP" evidence="3">
    <location>
        <begin position="17"/>
        <end position="286"/>
    </location>
</feature>
<keyword evidence="5" id="KW-1185">Reference proteome</keyword>
<reference evidence="4 5" key="1">
    <citation type="submission" date="2018-04" db="EMBL/GenBank/DDBJ databases">
        <title>Genomic Encyclopedia of Archaeal and Bacterial Type Strains, Phase II (KMG-II): from individual species to whole genera.</title>
        <authorList>
            <person name="Goeker M."/>
        </authorList>
    </citation>
    <scope>NUCLEOTIDE SEQUENCE [LARGE SCALE GENOMIC DNA]</scope>
    <source>
        <strain evidence="4 5">DSM 100977</strain>
    </source>
</reference>
<dbReference type="EMBL" id="QBKS01000001">
    <property type="protein sequence ID" value="PTX56014.1"/>
    <property type="molecule type" value="Genomic_DNA"/>
</dbReference>
<dbReference type="RefSeq" id="WP_107844249.1">
    <property type="nucleotide sequence ID" value="NZ_QBKS01000001.1"/>
</dbReference>
<dbReference type="CDD" id="cd13654">
    <property type="entry name" value="PBP2_phosphate_like_2"/>
    <property type="match status" value="1"/>
</dbReference>